<evidence type="ECO:0000313" key="7">
    <source>
        <dbReference type="Proteomes" id="UP000762676"/>
    </source>
</evidence>
<dbReference type="GO" id="GO:0001522">
    <property type="term" value="P:pseudouridine synthesis"/>
    <property type="evidence" value="ECO:0007669"/>
    <property type="project" value="InterPro"/>
</dbReference>
<dbReference type="Proteomes" id="UP000762676">
    <property type="component" value="Unassembled WGS sequence"/>
</dbReference>
<comment type="caution">
    <text evidence="6">The sequence shown here is derived from an EMBL/GenBank/DDBJ whole genome shotgun (WGS) entry which is preliminary data.</text>
</comment>
<keyword evidence="7" id="KW-1185">Reference proteome</keyword>
<dbReference type="PANTHER" id="PTHR47683">
    <property type="entry name" value="PSEUDOURIDINE SYNTHASE FAMILY PROTEIN-RELATED"/>
    <property type="match status" value="1"/>
</dbReference>
<keyword evidence="3" id="KW-0413">Isomerase</keyword>
<dbReference type="AlphaFoldDB" id="A0AAV4JRT3"/>
<dbReference type="InterPro" id="IPR000748">
    <property type="entry name" value="PsdUridine_synth_RsuA/RluB/E/F"/>
</dbReference>
<dbReference type="GO" id="GO:0003723">
    <property type="term" value="F:RNA binding"/>
    <property type="evidence" value="ECO:0007669"/>
    <property type="project" value="UniProtKB-KW"/>
</dbReference>
<dbReference type="GO" id="GO:0009982">
    <property type="term" value="F:pseudouridine synthase activity"/>
    <property type="evidence" value="ECO:0007669"/>
    <property type="project" value="InterPro"/>
</dbReference>
<proteinExistence type="inferred from homology"/>
<dbReference type="SUPFAM" id="SSF55120">
    <property type="entry name" value="Pseudouridine synthase"/>
    <property type="match status" value="1"/>
</dbReference>
<dbReference type="GO" id="GO:0006364">
    <property type="term" value="P:rRNA processing"/>
    <property type="evidence" value="ECO:0007669"/>
    <property type="project" value="UniProtKB-ARBA"/>
</dbReference>
<name>A0AAV4JRT3_9GAST</name>
<keyword evidence="2 4" id="KW-0694">RNA-binding</keyword>
<organism evidence="6 7">
    <name type="scientific">Elysia marginata</name>
    <dbReference type="NCBI Taxonomy" id="1093978"/>
    <lineage>
        <taxon>Eukaryota</taxon>
        <taxon>Metazoa</taxon>
        <taxon>Spiralia</taxon>
        <taxon>Lophotrochozoa</taxon>
        <taxon>Mollusca</taxon>
        <taxon>Gastropoda</taxon>
        <taxon>Heterobranchia</taxon>
        <taxon>Euthyneura</taxon>
        <taxon>Panpulmonata</taxon>
        <taxon>Sacoglossa</taxon>
        <taxon>Placobranchoidea</taxon>
        <taxon>Plakobranchidae</taxon>
        <taxon>Elysia</taxon>
    </lineage>
</organism>
<comment type="similarity">
    <text evidence="1">Belongs to the pseudouridine synthase RsuA family.</text>
</comment>
<dbReference type="Pfam" id="PF00849">
    <property type="entry name" value="PseudoU_synth_2"/>
    <property type="match status" value="1"/>
</dbReference>
<dbReference type="InterPro" id="IPR050343">
    <property type="entry name" value="RsuA_PseudoU_synthase"/>
</dbReference>
<feature type="domain" description="Pseudouridine synthase RsuA/RluA-like" evidence="5">
    <location>
        <begin position="111"/>
        <end position="239"/>
    </location>
</feature>
<accession>A0AAV4JRT3</accession>
<protein>
    <submittedName>
        <fullName evidence="6">Pseudouridine synthase</fullName>
    </submittedName>
</protein>
<dbReference type="InterPro" id="IPR036986">
    <property type="entry name" value="S4_RNA-bd_sf"/>
</dbReference>
<dbReference type="InterPro" id="IPR020094">
    <property type="entry name" value="TruA/RsuA/RluB/E/F_N"/>
</dbReference>
<dbReference type="InterPro" id="IPR042092">
    <property type="entry name" value="PsdUridine_s_RsuA/RluB/E/F_cat"/>
</dbReference>
<dbReference type="InterPro" id="IPR006145">
    <property type="entry name" value="PsdUridine_synth_RsuA/RluA"/>
</dbReference>
<dbReference type="EMBL" id="BMAT01003366">
    <property type="protein sequence ID" value="GFS24086.1"/>
    <property type="molecule type" value="Genomic_DNA"/>
</dbReference>
<dbReference type="NCBIfam" id="TIGR00093">
    <property type="entry name" value="pseudouridine synthase"/>
    <property type="match status" value="1"/>
</dbReference>
<evidence type="ECO:0000256" key="2">
    <source>
        <dbReference type="ARBA" id="ARBA00022884"/>
    </source>
</evidence>
<dbReference type="InterPro" id="IPR020103">
    <property type="entry name" value="PsdUridine_synth_cat_dom_sf"/>
</dbReference>
<gene>
    <name evidence="6" type="ORF">ElyMa_001654900</name>
</gene>
<evidence type="ECO:0000259" key="5">
    <source>
        <dbReference type="Pfam" id="PF00849"/>
    </source>
</evidence>
<dbReference type="PROSITE" id="PS50889">
    <property type="entry name" value="S4"/>
    <property type="match status" value="1"/>
</dbReference>
<dbReference type="SUPFAM" id="SSF55174">
    <property type="entry name" value="Alpha-L RNA-binding motif"/>
    <property type="match status" value="1"/>
</dbReference>
<dbReference type="Gene3D" id="3.30.70.580">
    <property type="entry name" value="Pseudouridine synthase I, catalytic domain, N-terminal subdomain"/>
    <property type="match status" value="1"/>
</dbReference>
<dbReference type="CDD" id="cd02553">
    <property type="entry name" value="PseudoU_synth_RsuA"/>
    <property type="match status" value="1"/>
</dbReference>
<dbReference type="PROSITE" id="PS01149">
    <property type="entry name" value="PSI_RSU"/>
    <property type="match status" value="1"/>
</dbReference>
<sequence>MRLRNQESIRKVLPGGFSQAIKALITTLNLTNTYCSEAQSNYHHSMKSKTYRLDRFISKHSPFSMSDTRYLIAQKRILLDGHVAHSVQQTVTEFTHVVLDGHCLNDKQPVYLMLNKPKGVVSATKDSQHPTVLDMIQHPQKGELHIVGRLDLNTTGLVLLTNDGAWSRKVSLPETKLAKTYEVTLAKPLTDEYIAVFREGIYFAYENMTTQPACLEILSPYTARLSIIEGKYHQVKRMFGFFRNQVVALHRVSVGHIVLGDLEQGQSRLLRRRETEINEHY</sequence>
<evidence type="ECO:0000256" key="3">
    <source>
        <dbReference type="ARBA" id="ARBA00023235"/>
    </source>
</evidence>
<dbReference type="Gene3D" id="3.30.70.1560">
    <property type="entry name" value="Alpha-L RNA-binding motif"/>
    <property type="match status" value="1"/>
</dbReference>
<dbReference type="InterPro" id="IPR018496">
    <property type="entry name" value="PsdUridine_synth_RsuA/RluB_CS"/>
</dbReference>
<evidence type="ECO:0000313" key="6">
    <source>
        <dbReference type="EMBL" id="GFS24086.1"/>
    </source>
</evidence>
<evidence type="ECO:0000256" key="4">
    <source>
        <dbReference type="PROSITE-ProRule" id="PRU00182"/>
    </source>
</evidence>
<dbReference type="PANTHER" id="PTHR47683:SF4">
    <property type="entry name" value="PSEUDOURIDINE SYNTHASE"/>
    <property type="match status" value="1"/>
</dbReference>
<dbReference type="Gene3D" id="3.10.290.10">
    <property type="entry name" value="RNA-binding S4 domain"/>
    <property type="match status" value="1"/>
</dbReference>
<evidence type="ECO:0000256" key="1">
    <source>
        <dbReference type="ARBA" id="ARBA00008348"/>
    </source>
</evidence>
<reference evidence="6 7" key="1">
    <citation type="journal article" date="2021" name="Elife">
        <title>Chloroplast acquisition without the gene transfer in kleptoplastic sea slugs, Plakobranchus ocellatus.</title>
        <authorList>
            <person name="Maeda T."/>
            <person name="Takahashi S."/>
            <person name="Yoshida T."/>
            <person name="Shimamura S."/>
            <person name="Takaki Y."/>
            <person name="Nagai Y."/>
            <person name="Toyoda A."/>
            <person name="Suzuki Y."/>
            <person name="Arimoto A."/>
            <person name="Ishii H."/>
            <person name="Satoh N."/>
            <person name="Nishiyama T."/>
            <person name="Hasebe M."/>
            <person name="Maruyama T."/>
            <person name="Minagawa J."/>
            <person name="Obokata J."/>
            <person name="Shigenobu S."/>
        </authorList>
    </citation>
    <scope>NUCLEOTIDE SEQUENCE [LARGE SCALE GENOMIC DNA]</scope>
</reference>